<dbReference type="GO" id="GO:0006351">
    <property type="term" value="P:DNA-templated transcription"/>
    <property type="evidence" value="ECO:0007669"/>
    <property type="project" value="TreeGrafter"/>
</dbReference>
<dbReference type="PANTHER" id="PTHR38781:SF1">
    <property type="entry name" value="ANTITOXIN DINJ-RELATED"/>
    <property type="match status" value="1"/>
</dbReference>
<dbReference type="Pfam" id="PF04221">
    <property type="entry name" value="RelB"/>
    <property type="match status" value="1"/>
</dbReference>
<evidence type="ECO:0000313" key="3">
    <source>
        <dbReference type="EMBL" id="SLM32342.1"/>
    </source>
</evidence>
<dbReference type="EMBL" id="FWEV01000307">
    <property type="protein sequence ID" value="SLM32342.1"/>
    <property type="molecule type" value="Genomic_DNA"/>
</dbReference>
<dbReference type="AlphaFoldDB" id="A0A1W1HIZ8"/>
<organism evidence="3 4">
    <name type="scientific">Desulfamplus magnetovallimortis</name>
    <dbReference type="NCBI Taxonomy" id="1246637"/>
    <lineage>
        <taxon>Bacteria</taxon>
        <taxon>Pseudomonadati</taxon>
        <taxon>Thermodesulfobacteriota</taxon>
        <taxon>Desulfobacteria</taxon>
        <taxon>Desulfobacterales</taxon>
        <taxon>Desulfobacteraceae</taxon>
        <taxon>Desulfamplus</taxon>
    </lineage>
</organism>
<dbReference type="InterPro" id="IPR013321">
    <property type="entry name" value="Arc_rbn_hlx_hlx"/>
</dbReference>
<evidence type="ECO:0000256" key="2">
    <source>
        <dbReference type="ARBA" id="ARBA00022649"/>
    </source>
</evidence>
<dbReference type="InterPro" id="IPR007337">
    <property type="entry name" value="RelB/DinJ"/>
</dbReference>
<keyword evidence="2" id="KW-1277">Toxin-antitoxin system</keyword>
<dbReference type="NCBIfam" id="TIGR02384">
    <property type="entry name" value="RelB_DinJ"/>
    <property type="match status" value="1"/>
</dbReference>
<gene>
    <name evidence="3" type="ORF">MTBBW1_630036</name>
</gene>
<dbReference type="GO" id="GO:0044010">
    <property type="term" value="P:single-species biofilm formation"/>
    <property type="evidence" value="ECO:0007669"/>
    <property type="project" value="InterPro"/>
</dbReference>
<dbReference type="STRING" id="1246637.MTBBW1_630036"/>
<dbReference type="PIRSF" id="PIRSF003108">
    <property type="entry name" value="DinJ"/>
    <property type="match status" value="1"/>
</dbReference>
<dbReference type="Gene3D" id="1.10.1220.10">
    <property type="entry name" value="Met repressor-like"/>
    <property type="match status" value="1"/>
</dbReference>
<keyword evidence="4" id="KW-1185">Reference proteome</keyword>
<dbReference type="RefSeq" id="WP_080801920.1">
    <property type="nucleotide sequence ID" value="NZ_LT828542.1"/>
</dbReference>
<proteinExistence type="inferred from homology"/>
<dbReference type="GO" id="GO:0015643">
    <property type="term" value="F:toxic substance binding"/>
    <property type="evidence" value="ECO:0007669"/>
    <property type="project" value="InterPro"/>
</dbReference>
<dbReference type="OrthoDB" id="1666683at2"/>
<dbReference type="GO" id="GO:0006355">
    <property type="term" value="P:regulation of DNA-templated transcription"/>
    <property type="evidence" value="ECO:0007669"/>
    <property type="project" value="InterPro"/>
</dbReference>
<comment type="similarity">
    <text evidence="1">Belongs to the RelB/DinJ antitoxin family.</text>
</comment>
<name>A0A1W1HIZ8_9BACT</name>
<dbReference type="Proteomes" id="UP000191931">
    <property type="component" value="Unassembled WGS sequence"/>
</dbReference>
<dbReference type="InterPro" id="IPR026262">
    <property type="entry name" value="DinJ"/>
</dbReference>
<dbReference type="PANTHER" id="PTHR38781">
    <property type="entry name" value="ANTITOXIN DINJ-RELATED"/>
    <property type="match status" value="1"/>
</dbReference>
<reference evidence="3 4" key="1">
    <citation type="submission" date="2017-03" db="EMBL/GenBank/DDBJ databases">
        <authorList>
            <person name="Afonso C.L."/>
            <person name="Miller P.J."/>
            <person name="Scott M.A."/>
            <person name="Spackman E."/>
            <person name="Goraichik I."/>
            <person name="Dimitrov K.M."/>
            <person name="Suarez D.L."/>
            <person name="Swayne D.E."/>
        </authorList>
    </citation>
    <scope>NUCLEOTIDE SEQUENCE [LARGE SCALE GENOMIC DNA]</scope>
    <source>
        <strain evidence="3">PRJEB14757</strain>
    </source>
</reference>
<sequence>MSKTSTIRARVEPELKHNAEQIFRQLGLTTTQAITLFYKQVEMRRGLPFNVEIPNKITTQTFKDTDIDHNLIVYEDTDDMFQKLGI</sequence>
<protein>
    <submittedName>
        <fullName evidence="3">Toxin-antitoxin system, antitoxin component, ribbon-helix-helix domain protein</fullName>
    </submittedName>
</protein>
<dbReference type="GO" id="GO:0000987">
    <property type="term" value="F:cis-regulatory region sequence-specific DNA binding"/>
    <property type="evidence" value="ECO:0007669"/>
    <property type="project" value="InterPro"/>
</dbReference>
<evidence type="ECO:0000313" key="4">
    <source>
        <dbReference type="Proteomes" id="UP000191931"/>
    </source>
</evidence>
<evidence type="ECO:0000256" key="1">
    <source>
        <dbReference type="ARBA" id="ARBA00010562"/>
    </source>
</evidence>
<accession>A0A1W1HIZ8</accession>